<evidence type="ECO:0000313" key="1">
    <source>
        <dbReference type="EMBL" id="KWN07977.1"/>
    </source>
</evidence>
<gene>
    <name evidence="1" type="ORF">WT83_25155</name>
</gene>
<comment type="caution">
    <text evidence="1">The sequence shown here is derived from an EMBL/GenBank/DDBJ whole genome shotgun (WGS) entry which is preliminary data.</text>
</comment>
<protein>
    <submittedName>
        <fullName evidence="1">Uncharacterized protein</fullName>
    </submittedName>
</protein>
<dbReference type="RefSeq" id="WP_060348334.1">
    <property type="nucleotide sequence ID" value="NZ_LPLZ01000069.1"/>
</dbReference>
<dbReference type="AlphaFoldDB" id="A0A108EB09"/>
<sequence>MSGLDFNTSLRWEAFVLGLIANAGDTPRAGRQQTGCALPMYVIPFARLDAPPELRALMSEIATSAHVVDRGPPGRHIGGDVLGAMRQIHQNAPRYLPTLNYGTPRDPFHGLTERAKLYERHARAFKANSHGRGGGTQTTGYVEYTAGTNAMFRGGNRARIAFDYVFGRLYFSPIHYEAWVPGTLDPGPGQTVAKVIDAPYANPWFWITDITSV</sequence>
<dbReference type="Proteomes" id="UP000068016">
    <property type="component" value="Unassembled WGS sequence"/>
</dbReference>
<reference evidence="1 2" key="1">
    <citation type="submission" date="2015-11" db="EMBL/GenBank/DDBJ databases">
        <title>Expanding the genomic diversity of Burkholderia species for the development of highly accurate diagnostics.</title>
        <authorList>
            <person name="Sahl J."/>
            <person name="Keim P."/>
            <person name="Wagner D."/>
        </authorList>
    </citation>
    <scope>NUCLEOTIDE SEQUENCE [LARGE SCALE GENOMIC DNA]</scope>
    <source>
        <strain evidence="1 2">MSMB793WGS</strain>
    </source>
</reference>
<dbReference type="EMBL" id="LPLZ01000069">
    <property type="protein sequence ID" value="KWN07977.1"/>
    <property type="molecule type" value="Genomic_DNA"/>
</dbReference>
<proteinExistence type="predicted"/>
<evidence type="ECO:0000313" key="2">
    <source>
        <dbReference type="Proteomes" id="UP000068016"/>
    </source>
</evidence>
<name>A0A108EB09_9BURK</name>
<accession>A0A108EB09</accession>
<organism evidence="1 2">
    <name type="scientific">Burkholderia territorii</name>
    <dbReference type="NCBI Taxonomy" id="1503055"/>
    <lineage>
        <taxon>Bacteria</taxon>
        <taxon>Pseudomonadati</taxon>
        <taxon>Pseudomonadota</taxon>
        <taxon>Betaproteobacteria</taxon>
        <taxon>Burkholderiales</taxon>
        <taxon>Burkholderiaceae</taxon>
        <taxon>Burkholderia</taxon>
        <taxon>Burkholderia cepacia complex</taxon>
    </lineage>
</organism>